<gene>
    <name evidence="2" type="ORF">ACFFLM_22800</name>
</gene>
<evidence type="ECO:0000256" key="1">
    <source>
        <dbReference type="SAM" id="Coils"/>
    </source>
</evidence>
<feature type="coiled-coil region" evidence="1">
    <location>
        <begin position="186"/>
        <end position="213"/>
    </location>
</feature>
<sequence>MTGKDSPSVWQRLDDPQAASVLADARSRRYLEPFIWRERRITEVARELGVTKNAMLYQVNKLLRLGLLEVTRTEARAGRAIRSYRSSSPRYFVPFTATTAESIAALYQSSLDNAHRSVLTLLTQAWSALAEDPRWFGLYTSGDEQGLHSHVLLPVRPTGEEPASTGLLQWLLEDDVPALWDNTAPVQLSRENAKRLQRELHDLHLKYSGLKEDTGDTFVLRLTLIPLVEP</sequence>
<keyword evidence="3" id="KW-1185">Reference proteome</keyword>
<dbReference type="EMBL" id="JBHLYR010000065">
    <property type="protein sequence ID" value="MFB9994788.1"/>
    <property type="molecule type" value="Genomic_DNA"/>
</dbReference>
<protein>
    <submittedName>
        <fullName evidence="2">Uncharacterized protein</fullName>
    </submittedName>
</protein>
<proteinExistence type="predicted"/>
<dbReference type="InterPro" id="IPR036390">
    <property type="entry name" value="WH_DNA-bd_sf"/>
</dbReference>
<dbReference type="SUPFAM" id="SSF46785">
    <property type="entry name" value="Winged helix' DNA-binding domain"/>
    <property type="match status" value="1"/>
</dbReference>
<evidence type="ECO:0000313" key="2">
    <source>
        <dbReference type="EMBL" id="MFB9994788.1"/>
    </source>
</evidence>
<evidence type="ECO:0000313" key="3">
    <source>
        <dbReference type="Proteomes" id="UP001589733"/>
    </source>
</evidence>
<reference evidence="2 3" key="1">
    <citation type="submission" date="2024-09" db="EMBL/GenBank/DDBJ databases">
        <authorList>
            <person name="Sun Q."/>
            <person name="Mori K."/>
        </authorList>
    </citation>
    <scope>NUCLEOTIDE SEQUENCE [LARGE SCALE GENOMIC DNA]</scope>
    <source>
        <strain evidence="2 3">JCM 13503</strain>
    </source>
</reference>
<dbReference type="Gene3D" id="1.10.10.10">
    <property type="entry name" value="Winged helix-like DNA-binding domain superfamily/Winged helix DNA-binding domain"/>
    <property type="match status" value="1"/>
</dbReference>
<name>A0ABV6B4V8_9DEIO</name>
<keyword evidence="1" id="KW-0175">Coiled coil</keyword>
<dbReference type="RefSeq" id="WP_380016083.1">
    <property type="nucleotide sequence ID" value="NZ_JBHLYR010000065.1"/>
</dbReference>
<organism evidence="2 3">
    <name type="scientific">Deinococcus oregonensis</name>
    <dbReference type="NCBI Taxonomy" id="1805970"/>
    <lineage>
        <taxon>Bacteria</taxon>
        <taxon>Thermotogati</taxon>
        <taxon>Deinococcota</taxon>
        <taxon>Deinococci</taxon>
        <taxon>Deinococcales</taxon>
        <taxon>Deinococcaceae</taxon>
        <taxon>Deinococcus</taxon>
    </lineage>
</organism>
<accession>A0ABV6B4V8</accession>
<comment type="caution">
    <text evidence="2">The sequence shown here is derived from an EMBL/GenBank/DDBJ whole genome shotgun (WGS) entry which is preliminary data.</text>
</comment>
<dbReference type="Proteomes" id="UP001589733">
    <property type="component" value="Unassembled WGS sequence"/>
</dbReference>
<dbReference type="InterPro" id="IPR036388">
    <property type="entry name" value="WH-like_DNA-bd_sf"/>
</dbReference>